<evidence type="ECO:0000256" key="2">
    <source>
        <dbReference type="SAM" id="MobiDB-lite"/>
    </source>
</evidence>
<dbReference type="STRING" id="7739.C3Y7F4"/>
<reference evidence="3" key="1">
    <citation type="journal article" date="2008" name="Nature">
        <title>The amphioxus genome and the evolution of the chordate karyotype.</title>
        <authorList>
            <consortium name="US DOE Joint Genome Institute (JGI-PGF)"/>
            <person name="Putnam N.H."/>
            <person name="Butts T."/>
            <person name="Ferrier D.E.K."/>
            <person name="Furlong R.F."/>
            <person name="Hellsten U."/>
            <person name="Kawashima T."/>
            <person name="Robinson-Rechavi M."/>
            <person name="Shoguchi E."/>
            <person name="Terry A."/>
            <person name="Yu J.-K."/>
            <person name="Benito-Gutierrez E.L."/>
            <person name="Dubchak I."/>
            <person name="Garcia-Fernandez J."/>
            <person name="Gibson-Brown J.J."/>
            <person name="Grigoriev I.V."/>
            <person name="Horton A.C."/>
            <person name="de Jong P.J."/>
            <person name="Jurka J."/>
            <person name="Kapitonov V.V."/>
            <person name="Kohara Y."/>
            <person name="Kuroki Y."/>
            <person name="Lindquist E."/>
            <person name="Lucas S."/>
            <person name="Osoegawa K."/>
            <person name="Pennacchio L.A."/>
            <person name="Salamov A.A."/>
            <person name="Satou Y."/>
            <person name="Sauka-Spengler T."/>
            <person name="Schmutz J."/>
            <person name="Shin-I T."/>
            <person name="Toyoda A."/>
            <person name="Bronner-Fraser M."/>
            <person name="Fujiyama A."/>
            <person name="Holland L.Z."/>
            <person name="Holland P.W.H."/>
            <person name="Satoh N."/>
            <person name="Rokhsar D.S."/>
        </authorList>
    </citation>
    <scope>NUCLEOTIDE SEQUENCE [LARGE SCALE GENOMIC DNA]</scope>
    <source>
        <strain evidence="3">S238N-H82</strain>
        <tissue evidence="3">Testes</tissue>
    </source>
</reference>
<protein>
    <submittedName>
        <fullName evidence="3">Uncharacterized protein</fullName>
    </submittedName>
</protein>
<gene>
    <name evidence="3" type="ORF">BRAFLDRAFT_117319</name>
</gene>
<proteinExistence type="predicted"/>
<dbReference type="InParanoid" id="C3Y7F4"/>
<evidence type="ECO:0000256" key="1">
    <source>
        <dbReference type="SAM" id="Coils"/>
    </source>
</evidence>
<dbReference type="AlphaFoldDB" id="C3Y7F4"/>
<feature type="coiled-coil region" evidence="1">
    <location>
        <begin position="451"/>
        <end position="485"/>
    </location>
</feature>
<dbReference type="eggNOG" id="ENOG502RUHE">
    <property type="taxonomic scope" value="Eukaryota"/>
</dbReference>
<feature type="region of interest" description="Disordered" evidence="2">
    <location>
        <begin position="314"/>
        <end position="386"/>
    </location>
</feature>
<organism>
    <name type="scientific">Branchiostoma floridae</name>
    <name type="common">Florida lancelet</name>
    <name type="synonym">Amphioxus</name>
    <dbReference type="NCBI Taxonomy" id="7739"/>
    <lineage>
        <taxon>Eukaryota</taxon>
        <taxon>Metazoa</taxon>
        <taxon>Chordata</taxon>
        <taxon>Cephalochordata</taxon>
        <taxon>Leptocardii</taxon>
        <taxon>Amphioxiformes</taxon>
        <taxon>Branchiostomatidae</taxon>
        <taxon>Branchiostoma</taxon>
    </lineage>
</organism>
<sequence length="596" mass="69066">MGTLAERKAVIQQVFRARRPTAGYLNTHQLQGLHAEIRQGGISLQQVEASIQCVCAGDGCEEDELYDVLQEIMITMYLYLQVEASIQCVCAGDGCEEDELYDVLQEMDRRYFLLQDLKWEFSLLDHGHTDSVTPDQARFMFEAVHGSLFSKRKWQQFLQSRKLPDSGVSFSEIEVDLCNIPNREEVLKEKLEEEQQAQEKFRRREEQRSAQKKREDDEKKKREAEELRKRKEEENRKKEEERNLKQKEEEKIKQKKKLEEEKEREEKEKKRLEAEKEKQRLEEQRRLEEEEGRRQAELIEVKRAQEIQLKLEAEAQARQEQRSKELEEAKDAEVAAKEAEEAENKAKKEAEEAMEAAKKAKTAEEKEAAEKARKKAEDKAKAERESRIRNNLKVAVKSKEKKKLETAIQEFKKAKLKDTDGDLAAAERLIRMHQAKGALVDAMKKRKLPDLEKAVTAVEEGRVRLKRLERLRQEVQNLKQSTVAEIRSYSKPPAAVHQVMIATYLLLGNPEKETKNWKLIQALVGKTGKDGLKRRVLECDPMKVPPAAAARAKEILDQFDLDSVRDVSGGAATFYVWAVGVIEEVEEEKERGQEQE</sequence>
<evidence type="ECO:0000313" key="3">
    <source>
        <dbReference type="EMBL" id="EEN63782.1"/>
    </source>
</evidence>
<name>C3Y7F4_BRAFL</name>
<dbReference type="EMBL" id="GG666489">
    <property type="protein sequence ID" value="EEN63782.1"/>
    <property type="molecule type" value="Genomic_DNA"/>
</dbReference>
<accession>C3Y7F4</accession>
<keyword evidence="1" id="KW-0175">Coiled coil</keyword>
<feature type="region of interest" description="Disordered" evidence="2">
    <location>
        <begin position="198"/>
        <end position="299"/>
    </location>
</feature>